<dbReference type="EMBL" id="JAACLJ010000007">
    <property type="protein sequence ID" value="KAF4583303.1"/>
    <property type="molecule type" value="Genomic_DNA"/>
</dbReference>
<accession>A0A8H4Q3B9</accession>
<evidence type="ECO:0000313" key="1">
    <source>
        <dbReference type="EMBL" id="KAF4583303.1"/>
    </source>
</evidence>
<sequence length="369" mass="40410">MVKDVRLVRLSLGILLHEVATRSCVVELAINGFILKAGVTGKLGGLLCSDGSSAPAWIFTEGGSLSTISHLSVPSTGGYVFHQARKDPSGLREAQVVDELLPGWNNQIVDQFAQKRDEQLESICIGSLMTGESRFKVSFGGQLGTLLCSGLVQRVPRVRTLSNECGFMTLLRNLQLSRHSTVGFHRESSDETLVVGLNRSVVWPGLLDGSNWGESASLLIADKDPDAWSYFCSSRCATCTTPLLANCKGELVPSFATQGILQRPSMNVSTSREWVTVRSENVVPDDSTLPSVVMGVNRKHPMAKIFNSDWEWCGTRVACDRDHDCMDHRDCRAQAFESKLSNIHCGAHVWPHSCWVRVSNCTGTACQLR</sequence>
<organism evidence="1 2">
    <name type="scientific">Ophiocordyceps camponoti-floridani</name>
    <dbReference type="NCBI Taxonomy" id="2030778"/>
    <lineage>
        <taxon>Eukaryota</taxon>
        <taxon>Fungi</taxon>
        <taxon>Dikarya</taxon>
        <taxon>Ascomycota</taxon>
        <taxon>Pezizomycotina</taxon>
        <taxon>Sordariomycetes</taxon>
        <taxon>Hypocreomycetidae</taxon>
        <taxon>Hypocreales</taxon>
        <taxon>Ophiocordycipitaceae</taxon>
        <taxon>Ophiocordyceps</taxon>
    </lineage>
</organism>
<keyword evidence="2" id="KW-1185">Reference proteome</keyword>
<dbReference type="OrthoDB" id="4920927at2759"/>
<gene>
    <name evidence="1" type="ORF">GQ602_006447</name>
</gene>
<comment type="caution">
    <text evidence="1">The sequence shown here is derived from an EMBL/GenBank/DDBJ whole genome shotgun (WGS) entry which is preliminary data.</text>
</comment>
<proteinExistence type="predicted"/>
<protein>
    <submittedName>
        <fullName evidence="1">Uncharacterized protein</fullName>
    </submittedName>
</protein>
<dbReference type="AlphaFoldDB" id="A0A8H4Q3B9"/>
<reference evidence="1 2" key="1">
    <citation type="journal article" date="2020" name="G3 (Bethesda)">
        <title>Genetic Underpinnings of Host Manipulation by Ophiocordyceps as Revealed by Comparative Transcriptomics.</title>
        <authorList>
            <person name="Will I."/>
            <person name="Das B."/>
            <person name="Trinh T."/>
            <person name="Brachmann A."/>
            <person name="Ohm R.A."/>
            <person name="de Bekker C."/>
        </authorList>
    </citation>
    <scope>NUCLEOTIDE SEQUENCE [LARGE SCALE GENOMIC DNA]</scope>
    <source>
        <strain evidence="1 2">EC05</strain>
    </source>
</reference>
<name>A0A8H4Q3B9_9HYPO</name>
<dbReference type="Proteomes" id="UP000562929">
    <property type="component" value="Unassembled WGS sequence"/>
</dbReference>
<evidence type="ECO:0000313" key="2">
    <source>
        <dbReference type="Proteomes" id="UP000562929"/>
    </source>
</evidence>